<dbReference type="AlphaFoldDB" id="A0A1S3H0P6"/>
<dbReference type="InterPro" id="IPR012338">
    <property type="entry name" value="Beta-lactam/transpept-like"/>
</dbReference>
<dbReference type="InterPro" id="IPR001466">
    <property type="entry name" value="Beta-lactam-related"/>
</dbReference>
<dbReference type="STRING" id="7574.A0A1S3H0P6"/>
<keyword evidence="3" id="KW-1185">Reference proteome</keyword>
<protein>
    <submittedName>
        <fullName evidence="4">Beta-lactamase domain-containing protein 2</fullName>
    </submittedName>
</protein>
<dbReference type="PANTHER" id="PTHR43319">
    <property type="entry name" value="BETA-LACTAMASE-RELATED"/>
    <property type="match status" value="1"/>
</dbReference>
<evidence type="ECO:0000256" key="1">
    <source>
        <dbReference type="SAM" id="MobiDB-lite"/>
    </source>
</evidence>
<dbReference type="Proteomes" id="UP000085678">
    <property type="component" value="Unplaced"/>
</dbReference>
<dbReference type="InParanoid" id="A0A1S3H0P6"/>
<dbReference type="PANTHER" id="PTHR43319:SF3">
    <property type="entry name" value="BETA-LACTAMASE-RELATED DOMAIN-CONTAINING PROTEIN"/>
    <property type="match status" value="1"/>
</dbReference>
<evidence type="ECO:0000313" key="4">
    <source>
        <dbReference type="RefSeq" id="XP_013378744.1"/>
    </source>
</evidence>
<dbReference type="SUPFAM" id="SSF56601">
    <property type="entry name" value="beta-lactamase/transpeptidase-like"/>
    <property type="match status" value="1"/>
</dbReference>
<proteinExistence type="predicted"/>
<feature type="domain" description="Beta-lactamase-related" evidence="2">
    <location>
        <begin position="37"/>
        <end position="397"/>
    </location>
</feature>
<dbReference type="Gene3D" id="3.40.710.10">
    <property type="entry name" value="DD-peptidase/beta-lactamase superfamily"/>
    <property type="match status" value="1"/>
</dbReference>
<gene>
    <name evidence="4" type="primary">LOC106150458</name>
</gene>
<dbReference type="RefSeq" id="XP_013378744.1">
    <property type="nucleotide sequence ID" value="XM_013523290.1"/>
</dbReference>
<organism evidence="3 4">
    <name type="scientific">Lingula anatina</name>
    <name type="common">Brachiopod</name>
    <name type="synonym">Lingula unguis</name>
    <dbReference type="NCBI Taxonomy" id="7574"/>
    <lineage>
        <taxon>Eukaryota</taxon>
        <taxon>Metazoa</taxon>
        <taxon>Spiralia</taxon>
        <taxon>Lophotrochozoa</taxon>
        <taxon>Brachiopoda</taxon>
        <taxon>Linguliformea</taxon>
        <taxon>Lingulata</taxon>
        <taxon>Lingulida</taxon>
        <taxon>Linguloidea</taxon>
        <taxon>Lingulidae</taxon>
        <taxon>Lingula</taxon>
    </lineage>
</organism>
<dbReference type="OrthoDB" id="5946976at2759"/>
<feature type="region of interest" description="Disordered" evidence="1">
    <location>
        <begin position="391"/>
        <end position="422"/>
    </location>
</feature>
<feature type="compositionally biased region" description="Basic and acidic residues" evidence="1">
    <location>
        <begin position="396"/>
        <end position="422"/>
    </location>
</feature>
<dbReference type="Pfam" id="PF00144">
    <property type="entry name" value="Beta-lactamase"/>
    <property type="match status" value="1"/>
</dbReference>
<reference evidence="4" key="1">
    <citation type="submission" date="2025-08" db="UniProtKB">
        <authorList>
            <consortium name="RefSeq"/>
        </authorList>
    </citation>
    <scope>IDENTIFICATION</scope>
    <source>
        <tissue evidence="4">Gonads</tissue>
    </source>
</reference>
<accession>A0A1S3H0P6</accession>
<dbReference type="KEGG" id="lak:106150458"/>
<evidence type="ECO:0000313" key="3">
    <source>
        <dbReference type="Proteomes" id="UP000085678"/>
    </source>
</evidence>
<name>A0A1S3H0P6_LINAN</name>
<dbReference type="InterPro" id="IPR052907">
    <property type="entry name" value="Beta-lactamase/esterase"/>
</dbReference>
<evidence type="ECO:0000259" key="2">
    <source>
        <dbReference type="Pfam" id="PF00144"/>
    </source>
</evidence>
<sequence length="422" mass="47244">MSSFRQFLSRLAFRRTAIPTEISGYVAPGFEFVEKAFRKNFESGKDIGASFAVYHNGKLAVHLWAGSSDKQTKQPWKENTMSCFFSTTKAMTSLCLAILADRKLIDYKSQVVQYWPEFGQNGKETITVEQLVSHQAGLIEIPTLLSLEILEDHVKLGEIISTLKPSWVPGSCHGYHALTFGWLVDQLVRRVDPNHRSVGQFFQDEVAKPFGIDFYIGLPEHLNSCVASLERENMLDGLTTLMRDQRFRPMLKAMGQGGNSLLWKSLKNLGIAGKMDLHKPEHYSLEVPAANGIGTAKGVAKVFGILSNGGFDRETGKQLLSKEMIDRLLVPLTSGLEKVFMFETNFSLGFATEEFEGRTIFGHSGSGGQGGFADPYYHLGWAYLTRKMMTSPPAQDKSKRDVKDIDQGLEEFMRERGMTDKQ</sequence>
<dbReference type="GeneID" id="106150458"/>